<sequence length="228" mass="25389">MRSDRDLRPVADLDLRTLTVGRGNADGSPRYRVGLTHLRTAVANAPRLGAALWRPGVRLRLSVQCTGQSSAAGLGPIPVGIPTALWSAQIPIALLTQFKFPNYLSVLRSLTFLFLLVLAERFDIADVAPLSPLPASTNRLLRERQTFDQQVNTLLTCNGTRNDNLLTKYRQWAEPYLQRRIDKNADASLIRDITPPEMPQRNRALFLGGRALFPDDTVLYPPPHGEDK</sequence>
<geneLocation type="plasmid" evidence="1">
    <name>Drgb3</name>
</geneLocation>
<name>A0A0N9NKC2_PECCA</name>
<accession>A0A0N9NKC2</accession>
<reference evidence="1" key="1">
    <citation type="journal article" date="2015" name="Environ. Microbiol.">
        <title>Plasmids from the gut microbiome of cabbage root fly larvae encode SaxA that catalyses the conversion of the plant toxin 2-phenylethyl isothiocyanate.</title>
        <authorList>
            <person name="Welte C.U."/>
            <person name="de Graaf R.M."/>
            <person name="van den Bosch T.J."/>
            <person name="Op den Camp H.J."/>
            <person name="van Dam N.M."/>
            <person name="Jetten M.S."/>
        </authorList>
    </citation>
    <scope>NUCLEOTIDE SEQUENCE</scope>
    <source>
        <plasmid evidence="1">Drgb3</plasmid>
    </source>
</reference>
<evidence type="ECO:0000313" key="1">
    <source>
        <dbReference type="EMBL" id="ALG88715.1"/>
    </source>
</evidence>
<protein>
    <submittedName>
        <fullName evidence="1">Uncharacterized protein</fullName>
    </submittedName>
</protein>
<reference evidence="1" key="2">
    <citation type="submission" date="2015-07" db="EMBL/GenBank/DDBJ databases">
        <authorList>
            <person name="Welte C."/>
            <person name="de Graaf R."/>
            <person name="van den Bosch T.J.M."/>
            <person name="Op den Camp H."/>
            <person name="van Dam N."/>
            <person name="Jetten M."/>
        </authorList>
    </citation>
    <scope>NUCLEOTIDE SEQUENCE</scope>
    <source>
        <plasmid evidence="1">Drgb3</plasmid>
    </source>
</reference>
<dbReference type="AlphaFoldDB" id="A0A0N9NKC2"/>
<proteinExistence type="predicted"/>
<dbReference type="EMBL" id="KT351734">
    <property type="protein sequence ID" value="ALG88715.1"/>
    <property type="molecule type" value="Genomic_DNA"/>
</dbReference>
<organism evidence="1">
    <name type="scientific">Pectobacterium carotovorum</name>
    <name type="common">Erwinia carotovora</name>
    <dbReference type="NCBI Taxonomy" id="554"/>
    <lineage>
        <taxon>Bacteria</taxon>
        <taxon>Pseudomonadati</taxon>
        <taxon>Pseudomonadota</taxon>
        <taxon>Gammaproteobacteria</taxon>
        <taxon>Enterobacterales</taxon>
        <taxon>Pectobacteriaceae</taxon>
        <taxon>Pectobacterium</taxon>
    </lineage>
</organism>
<keyword evidence="1" id="KW-0614">Plasmid</keyword>